<evidence type="ECO:0000256" key="4">
    <source>
        <dbReference type="ARBA" id="ARBA00023136"/>
    </source>
</evidence>
<feature type="compositionally biased region" description="Basic and acidic residues" evidence="5">
    <location>
        <begin position="225"/>
        <end position="238"/>
    </location>
</feature>
<evidence type="ECO:0000313" key="8">
    <source>
        <dbReference type="EMBL" id="KAK3055009.1"/>
    </source>
</evidence>
<comment type="caution">
    <text evidence="8">The sequence shown here is derived from an EMBL/GenBank/DDBJ whole genome shotgun (WGS) entry which is preliminary data.</text>
</comment>
<evidence type="ECO:0000256" key="6">
    <source>
        <dbReference type="SAM" id="Phobius"/>
    </source>
</evidence>
<gene>
    <name evidence="8" type="primary">RCF2</name>
    <name evidence="8" type="ORF">LTR09_004169</name>
</gene>
<evidence type="ECO:0000256" key="1">
    <source>
        <dbReference type="ARBA" id="ARBA00004173"/>
    </source>
</evidence>
<proteinExistence type="predicted"/>
<organism evidence="8 9">
    <name type="scientific">Extremus antarcticus</name>
    <dbReference type="NCBI Taxonomy" id="702011"/>
    <lineage>
        <taxon>Eukaryota</taxon>
        <taxon>Fungi</taxon>
        <taxon>Dikarya</taxon>
        <taxon>Ascomycota</taxon>
        <taxon>Pezizomycotina</taxon>
        <taxon>Dothideomycetes</taxon>
        <taxon>Dothideomycetidae</taxon>
        <taxon>Mycosphaerellales</taxon>
        <taxon>Extremaceae</taxon>
        <taxon>Extremus</taxon>
    </lineage>
</organism>
<dbReference type="PANTHER" id="PTHR28018:SF3">
    <property type="entry name" value="RESPIRATORY SUPERCOMPLEX FACTOR 2, MITOCHONDRIAL"/>
    <property type="match status" value="1"/>
</dbReference>
<dbReference type="AlphaFoldDB" id="A0AAJ0DQN9"/>
<accession>A0AAJ0DQN9</accession>
<feature type="transmembrane region" description="Helical" evidence="6">
    <location>
        <begin position="21"/>
        <end position="38"/>
    </location>
</feature>
<dbReference type="GO" id="GO:0005739">
    <property type="term" value="C:mitochondrion"/>
    <property type="evidence" value="ECO:0007669"/>
    <property type="project" value="UniProtKB-SubCell"/>
</dbReference>
<comment type="subcellular location">
    <subcellularLocation>
        <location evidence="1">Mitochondrion</location>
    </subcellularLocation>
</comment>
<feature type="compositionally biased region" description="Basic and acidic residues" evidence="5">
    <location>
        <begin position="248"/>
        <end position="273"/>
    </location>
</feature>
<keyword evidence="4 6" id="KW-0472">Membrane</keyword>
<dbReference type="Pfam" id="PF04588">
    <property type="entry name" value="HIG_1_N"/>
    <property type="match status" value="1"/>
</dbReference>
<feature type="transmembrane region" description="Helical" evidence="6">
    <location>
        <begin position="116"/>
        <end position="135"/>
    </location>
</feature>
<dbReference type="GO" id="GO:0033617">
    <property type="term" value="P:mitochondrial respiratory chain complex IV assembly"/>
    <property type="evidence" value="ECO:0007669"/>
    <property type="project" value="TreeGrafter"/>
</dbReference>
<dbReference type="PROSITE" id="PS51503">
    <property type="entry name" value="HIG1"/>
    <property type="match status" value="1"/>
</dbReference>
<evidence type="ECO:0000259" key="7">
    <source>
        <dbReference type="PROSITE" id="PS51503"/>
    </source>
</evidence>
<sequence>MKILTKEEEQEHYNETLKGGIAGGLGGLAIGALGVYGATLRYPAFRQLTLPLRAFLVTSSGTFAAIVYADRFSRGYEKSKHPNQDYKETQSSLQEQIEAQKSTQQKTMDWMSDNRYSLVFGSWVASMGIALGLVGRNPYLTGQQKLVQARVYAQGLTIAVVILSLAFETTDSARGKGRWETVKILDPNDPTHKNIIEKKIHHEAYEGEDQWRDMIEAEEERIKEREEAVKRRHEEQHNKKSNGKSKKLSKEELEKAERGAKPDEAKSDKLNAP</sequence>
<reference evidence="8" key="1">
    <citation type="submission" date="2023-04" db="EMBL/GenBank/DDBJ databases">
        <title>Black Yeasts Isolated from many extreme environments.</title>
        <authorList>
            <person name="Coleine C."/>
            <person name="Stajich J.E."/>
            <person name="Selbmann L."/>
        </authorList>
    </citation>
    <scope>NUCLEOTIDE SEQUENCE</scope>
    <source>
        <strain evidence="8">CCFEE 5312</strain>
    </source>
</reference>
<dbReference type="PANTHER" id="PTHR28018">
    <property type="entry name" value="RESPIRATORY SUPERCOMPLEX FACTOR 2, MITOCHONDRIAL"/>
    <property type="match status" value="1"/>
</dbReference>
<evidence type="ECO:0000256" key="2">
    <source>
        <dbReference type="ARBA" id="ARBA00022692"/>
    </source>
</evidence>
<evidence type="ECO:0000256" key="5">
    <source>
        <dbReference type="SAM" id="MobiDB-lite"/>
    </source>
</evidence>
<feature type="transmembrane region" description="Helical" evidence="6">
    <location>
        <begin position="147"/>
        <end position="167"/>
    </location>
</feature>
<evidence type="ECO:0000256" key="3">
    <source>
        <dbReference type="ARBA" id="ARBA00022989"/>
    </source>
</evidence>
<keyword evidence="9" id="KW-1185">Reference proteome</keyword>
<protein>
    <submittedName>
        <fullName evidence="8">Replication factor C, subunit RFC4</fullName>
    </submittedName>
</protein>
<keyword evidence="2 6" id="KW-0812">Transmembrane</keyword>
<feature type="domain" description="HIG1" evidence="7">
    <location>
        <begin position="88"/>
        <end position="179"/>
    </location>
</feature>
<dbReference type="EMBL" id="JAWDJX010000010">
    <property type="protein sequence ID" value="KAK3055009.1"/>
    <property type="molecule type" value="Genomic_DNA"/>
</dbReference>
<dbReference type="Proteomes" id="UP001271007">
    <property type="component" value="Unassembled WGS sequence"/>
</dbReference>
<feature type="region of interest" description="Disordered" evidence="5">
    <location>
        <begin position="225"/>
        <end position="273"/>
    </location>
</feature>
<evidence type="ECO:0000313" key="9">
    <source>
        <dbReference type="Proteomes" id="UP001271007"/>
    </source>
</evidence>
<keyword evidence="3 6" id="KW-1133">Transmembrane helix</keyword>
<feature type="transmembrane region" description="Helical" evidence="6">
    <location>
        <begin position="50"/>
        <end position="69"/>
    </location>
</feature>
<dbReference type="InterPro" id="IPR040153">
    <property type="entry name" value="Rcf2"/>
</dbReference>
<name>A0AAJ0DQN9_9PEZI</name>
<dbReference type="InterPro" id="IPR007667">
    <property type="entry name" value="Hypoxia_induced_domain"/>
</dbReference>